<reference evidence="5 6" key="1">
    <citation type="journal article" date="2015" name="Genome Announc.">
        <title>Genome Sequence of Mushroom Soft-Rot Pathogen Janthinobacterium agaricidamnosum.</title>
        <authorList>
            <person name="Graupner K."/>
            <person name="Lackner G."/>
            <person name="Hertweck C."/>
        </authorList>
    </citation>
    <scope>NUCLEOTIDE SEQUENCE [LARGE SCALE GENOMIC DNA]</scope>
    <source>
        <strain evidence="6">NBRC 102515 / DSM 9628</strain>
    </source>
</reference>
<sequence length="227" mass="24882">MYVHDQSQLRAAARRLQRYRQQLRRHAAGQSSAAEFGLALADNGLSSAGHGWTLAVALPHGMLTARQLRMLAYVARRWDKGYARLAGQHQWHFDWPRLEDTPRMLADLATAQLYPAQAGADLPAHHIRAPAYRPAPANPDHAPATPAFARWLAAHAQPHHIDGYAGVTIPLQAGRITADQMDALADLAQAYGHGELRAAPGSGLIFPDLPRASLFALWRQLDVLNLA</sequence>
<evidence type="ECO:0000256" key="2">
    <source>
        <dbReference type="ARBA" id="ARBA00022617"/>
    </source>
</evidence>
<evidence type="ECO:0000256" key="1">
    <source>
        <dbReference type="ARBA" id="ARBA00022485"/>
    </source>
</evidence>
<feature type="domain" description="Nitrite/Sulfite reductase ferredoxin-like" evidence="4">
    <location>
        <begin position="50"/>
        <end position="109"/>
    </location>
</feature>
<gene>
    <name evidence="5" type="ORF">GJA_3031</name>
</gene>
<proteinExistence type="predicted"/>
<dbReference type="OrthoDB" id="3189055at2"/>
<dbReference type="KEGG" id="jag:GJA_3031"/>
<evidence type="ECO:0000313" key="5">
    <source>
        <dbReference type="EMBL" id="CDG83657.1"/>
    </source>
</evidence>
<dbReference type="RefSeq" id="WP_038493234.1">
    <property type="nucleotide sequence ID" value="NZ_BCTH01000081.1"/>
</dbReference>
<dbReference type="PANTHER" id="PTHR32439:SF9">
    <property type="entry name" value="BLR3264 PROTEIN"/>
    <property type="match status" value="1"/>
</dbReference>
<dbReference type="GO" id="GO:0016491">
    <property type="term" value="F:oxidoreductase activity"/>
    <property type="evidence" value="ECO:0007669"/>
    <property type="project" value="UniProtKB-KW"/>
</dbReference>
<keyword evidence="2" id="KW-0408">Iron</keyword>
<name>W0V8Q4_9BURK</name>
<dbReference type="InterPro" id="IPR005117">
    <property type="entry name" value="NiRdtase/SiRdtase_haem-b_fer"/>
</dbReference>
<feature type="domain" description="Nitrite/Sulfite reductase ferredoxin-like" evidence="4">
    <location>
        <begin position="162"/>
        <end position="222"/>
    </location>
</feature>
<dbReference type="EMBL" id="HG322949">
    <property type="protein sequence ID" value="CDG83657.1"/>
    <property type="molecule type" value="Genomic_DNA"/>
</dbReference>
<dbReference type="STRING" id="1349767.GJA_3031"/>
<dbReference type="HOGENOM" id="CLU_1218442_0_0_4"/>
<evidence type="ECO:0000313" key="6">
    <source>
        <dbReference type="Proteomes" id="UP000027604"/>
    </source>
</evidence>
<keyword evidence="3" id="KW-0560">Oxidoreductase</keyword>
<accession>W0V8Q4</accession>
<keyword evidence="2" id="KW-0349">Heme</keyword>
<organism evidence="5 6">
    <name type="scientific">Janthinobacterium agaricidamnosum NBRC 102515 = DSM 9628</name>
    <dbReference type="NCBI Taxonomy" id="1349767"/>
    <lineage>
        <taxon>Bacteria</taxon>
        <taxon>Pseudomonadati</taxon>
        <taxon>Pseudomonadota</taxon>
        <taxon>Betaproteobacteria</taxon>
        <taxon>Burkholderiales</taxon>
        <taxon>Oxalobacteraceae</taxon>
        <taxon>Janthinobacterium</taxon>
    </lineage>
</organism>
<keyword evidence="1" id="KW-0411">Iron-sulfur</keyword>
<dbReference type="AlphaFoldDB" id="W0V8Q4"/>
<protein>
    <submittedName>
        <fullName evidence="5">Nitrite/Sulfite reductase ferredoxin-like half domain protein</fullName>
    </submittedName>
</protein>
<dbReference type="InterPro" id="IPR051329">
    <property type="entry name" value="NIR_SIR_4Fe-4S"/>
</dbReference>
<dbReference type="GO" id="GO:0051539">
    <property type="term" value="F:4 iron, 4 sulfur cluster binding"/>
    <property type="evidence" value="ECO:0007669"/>
    <property type="project" value="UniProtKB-KW"/>
</dbReference>
<dbReference type="PATRIC" id="fig|1349767.4.peg.4739"/>
<keyword evidence="2" id="KW-0479">Metal-binding</keyword>
<keyword evidence="6" id="KW-1185">Reference proteome</keyword>
<evidence type="ECO:0000259" key="4">
    <source>
        <dbReference type="Pfam" id="PF03460"/>
    </source>
</evidence>
<evidence type="ECO:0000256" key="3">
    <source>
        <dbReference type="ARBA" id="ARBA00023002"/>
    </source>
</evidence>
<dbReference type="SUPFAM" id="SSF55124">
    <property type="entry name" value="Nitrite/Sulfite reductase N-terminal domain-like"/>
    <property type="match status" value="2"/>
</dbReference>
<dbReference type="Gene3D" id="3.90.480.20">
    <property type="match status" value="2"/>
</dbReference>
<dbReference type="Proteomes" id="UP000027604">
    <property type="component" value="Chromosome I"/>
</dbReference>
<dbReference type="eggNOG" id="COG0155">
    <property type="taxonomic scope" value="Bacteria"/>
</dbReference>
<keyword evidence="1" id="KW-0004">4Fe-4S</keyword>
<dbReference type="InterPro" id="IPR036136">
    <property type="entry name" value="Nit/Sulf_reduc_fer-like_dom_sf"/>
</dbReference>
<dbReference type="Pfam" id="PF03460">
    <property type="entry name" value="NIR_SIR_ferr"/>
    <property type="match status" value="2"/>
</dbReference>
<dbReference type="PANTHER" id="PTHR32439">
    <property type="entry name" value="FERREDOXIN--NITRITE REDUCTASE, CHLOROPLASTIC"/>
    <property type="match status" value="1"/>
</dbReference>